<evidence type="ECO:0000313" key="1">
    <source>
        <dbReference type="EMBL" id="AMJ42220.1"/>
    </source>
</evidence>
<dbReference type="Proteomes" id="UP000068026">
    <property type="component" value="Chromosome"/>
</dbReference>
<reference evidence="4" key="3">
    <citation type="submission" date="2016-11" db="EMBL/GenBank/DDBJ databases">
        <authorList>
            <person name="Jaros S."/>
            <person name="Januszkiewicz K."/>
            <person name="Wedrychowicz H."/>
        </authorList>
    </citation>
    <scope>NUCLEOTIDE SEQUENCE [LARGE SCALE GENOMIC DNA]</scope>
    <source>
        <strain evidence="4">DSM 1682</strain>
    </source>
</reference>
<evidence type="ECO:0000313" key="3">
    <source>
        <dbReference type="Proteomes" id="UP000068026"/>
    </source>
</evidence>
<evidence type="ECO:0000313" key="4">
    <source>
        <dbReference type="Proteomes" id="UP000184204"/>
    </source>
</evidence>
<protein>
    <submittedName>
        <fullName evidence="2">Uncharacterized protein</fullName>
    </submittedName>
</protein>
<evidence type="ECO:0000313" key="2">
    <source>
        <dbReference type="EMBL" id="SHE54111.1"/>
    </source>
</evidence>
<keyword evidence="3" id="KW-1185">Reference proteome</keyword>
<name>A0A0X8VEF4_ANAPI</name>
<dbReference type="KEGG" id="cpro:CPRO_26720"/>
<dbReference type="EMBL" id="FQUA01000003">
    <property type="protein sequence ID" value="SHE54111.1"/>
    <property type="molecule type" value="Genomic_DNA"/>
</dbReference>
<proteinExistence type="predicted"/>
<reference evidence="3" key="2">
    <citation type="submission" date="2016-01" db="EMBL/GenBank/DDBJ databases">
        <authorList>
            <person name="Poehlein A."/>
            <person name="Schlien K."/>
            <person name="Gottschalk G."/>
            <person name="Buckel W."/>
            <person name="Daniel R."/>
        </authorList>
    </citation>
    <scope>NUCLEOTIDE SEQUENCE [LARGE SCALE GENOMIC DNA]</scope>
    <source>
        <strain evidence="3">X2</strain>
    </source>
</reference>
<organism evidence="2 4">
    <name type="scientific">Anaerotignum propionicum DSM 1682</name>
    <dbReference type="NCBI Taxonomy" id="991789"/>
    <lineage>
        <taxon>Bacteria</taxon>
        <taxon>Bacillati</taxon>
        <taxon>Bacillota</taxon>
        <taxon>Clostridia</taxon>
        <taxon>Lachnospirales</taxon>
        <taxon>Anaerotignaceae</taxon>
        <taxon>Anaerotignum</taxon>
    </lineage>
</organism>
<reference evidence="2" key="4">
    <citation type="submission" date="2016-11" db="EMBL/GenBank/DDBJ databases">
        <authorList>
            <person name="Varghese N."/>
            <person name="Submissions S."/>
        </authorList>
    </citation>
    <scope>NUCLEOTIDE SEQUENCE</scope>
    <source>
        <strain evidence="2">DSM 1682</strain>
    </source>
</reference>
<dbReference type="Proteomes" id="UP000184204">
    <property type="component" value="Unassembled WGS sequence"/>
</dbReference>
<sequence>MNPNIDPPSIKYTVYGGGGYEFDIVSENAVTTFGISCNELEPNIRRVTLSDGRIERYISAYVNNDLYQEYKSLAKKYMKESKNSEIQS</sequence>
<reference evidence="1 3" key="1">
    <citation type="journal article" date="2016" name="Genome Announc.">
        <title>Complete Genome Sequence of the Amino Acid-Fermenting Clostridium propionicum X2 (DSM 1682).</title>
        <authorList>
            <person name="Poehlein A."/>
            <person name="Schlien K."/>
            <person name="Chowdhury N.P."/>
            <person name="Gottschalk G."/>
            <person name="Buckel W."/>
            <person name="Daniel R."/>
        </authorList>
    </citation>
    <scope>NUCLEOTIDE SEQUENCE [LARGE SCALE GENOMIC DNA]</scope>
    <source>
        <strain evidence="1 3">X2</strain>
    </source>
</reference>
<dbReference type="AlphaFoldDB" id="A0A0X8VEF4"/>
<gene>
    <name evidence="1" type="ORF">CPRO_26720</name>
    <name evidence="2" type="ORF">SAMN02745151_01037</name>
</gene>
<dbReference type="EMBL" id="CP014223">
    <property type="protein sequence ID" value="AMJ42220.1"/>
    <property type="molecule type" value="Genomic_DNA"/>
</dbReference>
<accession>A0A0X8VEF4</accession>